<comment type="caution">
    <text evidence="10">The sequence shown here is derived from an EMBL/GenBank/DDBJ whole genome shotgun (WGS) entry which is preliminary data.</text>
</comment>
<gene>
    <name evidence="10" type="ORF">GCM10022207_63360</name>
</gene>
<protein>
    <submittedName>
        <fullName evidence="10">Amino acid ABC transporter permease</fullName>
    </submittedName>
</protein>
<feature type="transmembrane region" description="Helical" evidence="8">
    <location>
        <begin position="153"/>
        <end position="177"/>
    </location>
</feature>
<comment type="similarity">
    <text evidence="8">Belongs to the binding-protein-dependent transport system permease family.</text>
</comment>
<feature type="transmembrane region" description="Helical" evidence="8">
    <location>
        <begin position="32"/>
        <end position="52"/>
    </location>
</feature>
<keyword evidence="6 8" id="KW-1133">Transmembrane helix</keyword>
<comment type="subcellular location">
    <subcellularLocation>
        <location evidence="1 8">Cell membrane</location>
        <topology evidence="1 8">Multi-pass membrane protein</topology>
    </subcellularLocation>
</comment>
<dbReference type="Proteomes" id="UP001501563">
    <property type="component" value="Unassembled WGS sequence"/>
</dbReference>
<evidence type="ECO:0000256" key="8">
    <source>
        <dbReference type="RuleBase" id="RU363032"/>
    </source>
</evidence>
<evidence type="ECO:0000256" key="6">
    <source>
        <dbReference type="ARBA" id="ARBA00022989"/>
    </source>
</evidence>
<organism evidence="10 11">
    <name type="scientific">Streptomyces lannensis</name>
    <dbReference type="NCBI Taxonomy" id="766498"/>
    <lineage>
        <taxon>Bacteria</taxon>
        <taxon>Bacillati</taxon>
        <taxon>Actinomycetota</taxon>
        <taxon>Actinomycetes</taxon>
        <taxon>Kitasatosporales</taxon>
        <taxon>Streptomycetaceae</taxon>
        <taxon>Streptomyces</taxon>
    </lineage>
</organism>
<evidence type="ECO:0000259" key="9">
    <source>
        <dbReference type="PROSITE" id="PS50928"/>
    </source>
</evidence>
<dbReference type="SUPFAM" id="SSF161098">
    <property type="entry name" value="MetI-like"/>
    <property type="match status" value="1"/>
</dbReference>
<dbReference type="PROSITE" id="PS50928">
    <property type="entry name" value="ABC_TM1"/>
    <property type="match status" value="1"/>
</dbReference>
<keyword evidence="3" id="KW-1003">Cell membrane</keyword>
<evidence type="ECO:0000256" key="1">
    <source>
        <dbReference type="ARBA" id="ARBA00004651"/>
    </source>
</evidence>
<feature type="transmembrane region" description="Helical" evidence="8">
    <location>
        <begin position="197"/>
        <end position="216"/>
    </location>
</feature>
<evidence type="ECO:0000256" key="2">
    <source>
        <dbReference type="ARBA" id="ARBA00022448"/>
    </source>
</evidence>
<evidence type="ECO:0000256" key="4">
    <source>
        <dbReference type="ARBA" id="ARBA00022692"/>
    </source>
</evidence>
<dbReference type="PANTHER" id="PTHR30614:SF0">
    <property type="entry name" value="L-CYSTINE TRANSPORT SYSTEM PERMEASE PROTEIN TCYL"/>
    <property type="match status" value="1"/>
</dbReference>
<keyword evidence="7 8" id="KW-0472">Membrane</keyword>
<dbReference type="InterPro" id="IPR043429">
    <property type="entry name" value="ArtM/GltK/GlnP/TcyL/YhdX-like"/>
</dbReference>
<dbReference type="CDD" id="cd06261">
    <property type="entry name" value="TM_PBP2"/>
    <property type="match status" value="1"/>
</dbReference>
<evidence type="ECO:0000313" key="10">
    <source>
        <dbReference type="EMBL" id="GAA3887361.1"/>
    </source>
</evidence>
<sequence>MLNMPDDSGYHFDPAIIVDHLDDLGTGLLRTLAISAIGMAGALIVGALLGAMSTLRIPVARQLITVYVEVFRNTPLLVQIFFLYFALPETGLQLGGFTVGWLSLLLWGGAYNVENFRAGFEAVEGGYVEACRALGFPRLAAFRHVTLPIGARIALPSVTNILISVFKNSSFMIAISYPELTETAVNIVAVTFRVFEMFLAIGVVYLGLVWLMSLGARAIEGRFAIPGGH</sequence>
<dbReference type="InterPro" id="IPR035906">
    <property type="entry name" value="MetI-like_sf"/>
</dbReference>
<evidence type="ECO:0000256" key="3">
    <source>
        <dbReference type="ARBA" id="ARBA00022475"/>
    </source>
</evidence>
<name>A0ABP7KUA3_9ACTN</name>
<keyword evidence="2 8" id="KW-0813">Transport</keyword>
<evidence type="ECO:0000256" key="7">
    <source>
        <dbReference type="ARBA" id="ARBA00023136"/>
    </source>
</evidence>
<evidence type="ECO:0000256" key="5">
    <source>
        <dbReference type="ARBA" id="ARBA00022970"/>
    </source>
</evidence>
<dbReference type="EMBL" id="BAAAZA010000023">
    <property type="protein sequence ID" value="GAA3887361.1"/>
    <property type="molecule type" value="Genomic_DNA"/>
</dbReference>
<keyword evidence="4 8" id="KW-0812">Transmembrane</keyword>
<dbReference type="InterPro" id="IPR010065">
    <property type="entry name" value="AA_ABC_transptr_permease_3TM"/>
</dbReference>
<dbReference type="Pfam" id="PF00528">
    <property type="entry name" value="BPD_transp_1"/>
    <property type="match status" value="1"/>
</dbReference>
<dbReference type="InterPro" id="IPR000515">
    <property type="entry name" value="MetI-like"/>
</dbReference>
<keyword evidence="5" id="KW-0029">Amino-acid transport</keyword>
<feature type="domain" description="ABC transmembrane type-1" evidence="9">
    <location>
        <begin position="28"/>
        <end position="216"/>
    </location>
</feature>
<keyword evidence="11" id="KW-1185">Reference proteome</keyword>
<accession>A0ABP7KUA3</accession>
<reference evidence="11" key="1">
    <citation type="journal article" date="2019" name="Int. J. Syst. Evol. Microbiol.">
        <title>The Global Catalogue of Microorganisms (GCM) 10K type strain sequencing project: providing services to taxonomists for standard genome sequencing and annotation.</title>
        <authorList>
            <consortium name="The Broad Institute Genomics Platform"/>
            <consortium name="The Broad Institute Genome Sequencing Center for Infectious Disease"/>
            <person name="Wu L."/>
            <person name="Ma J."/>
        </authorList>
    </citation>
    <scope>NUCLEOTIDE SEQUENCE [LARGE SCALE GENOMIC DNA]</scope>
    <source>
        <strain evidence="11">JCM 16578</strain>
    </source>
</reference>
<dbReference type="Gene3D" id="1.10.3720.10">
    <property type="entry name" value="MetI-like"/>
    <property type="match status" value="1"/>
</dbReference>
<evidence type="ECO:0000313" key="11">
    <source>
        <dbReference type="Proteomes" id="UP001501563"/>
    </source>
</evidence>
<feature type="transmembrane region" description="Helical" evidence="8">
    <location>
        <begin position="64"/>
        <end position="86"/>
    </location>
</feature>
<feature type="transmembrane region" description="Helical" evidence="8">
    <location>
        <begin position="92"/>
        <end position="111"/>
    </location>
</feature>
<dbReference type="PANTHER" id="PTHR30614">
    <property type="entry name" value="MEMBRANE COMPONENT OF AMINO ACID ABC TRANSPORTER"/>
    <property type="match status" value="1"/>
</dbReference>
<dbReference type="NCBIfam" id="TIGR01726">
    <property type="entry name" value="HEQRo_perm_3TM"/>
    <property type="match status" value="1"/>
</dbReference>
<proteinExistence type="inferred from homology"/>